<name>A0A366XXI5_9BACI</name>
<dbReference type="Gene3D" id="2.120.10.30">
    <property type="entry name" value="TolB, C-terminal domain"/>
    <property type="match status" value="1"/>
</dbReference>
<dbReference type="Proteomes" id="UP000253314">
    <property type="component" value="Unassembled WGS sequence"/>
</dbReference>
<keyword evidence="3" id="KW-1185">Reference proteome</keyword>
<dbReference type="PANTHER" id="PTHR19328:SF13">
    <property type="entry name" value="HIPL1 PROTEIN"/>
    <property type="match status" value="1"/>
</dbReference>
<dbReference type="OrthoDB" id="9770043at2"/>
<feature type="domain" description="Glucose/Sorbosone dehydrogenase" evidence="1">
    <location>
        <begin position="15"/>
        <end position="304"/>
    </location>
</feature>
<evidence type="ECO:0000313" key="2">
    <source>
        <dbReference type="EMBL" id="RBW68661.1"/>
    </source>
</evidence>
<protein>
    <submittedName>
        <fullName evidence="2">Sorbosone dehydrogenase family protein</fullName>
    </submittedName>
</protein>
<sequence length="317" mass="35318">MSTEDWEMEVLADKLTYPWDLHVMDNFIVIPEVIGNMIVIQDGQLERYEVQTSDPIVQDGGSGLLGMGLAEDFQESGIAYIYYSYRSDSGLENKVVQVVYDGDSWKETDILVDGIPGHQLYNGGRMAIGPDGYLYVATGWAHVEEYAQDLDSLGGKILRMNLDGSIPEDNPFRDSYVYSYGHRNPQGLAWNDDGTILYSSEHGSSGQDEINIIEPGNNYGWPEITGDEEQEGITRPVLHSGNETWAPSGIAFYEDHLLVTGLKGQSLYVYNKSAGSLDPIFSSNERLRNVFPYEGDLYLITTNTSPRADNPGDNDRL</sequence>
<dbReference type="PANTHER" id="PTHR19328">
    <property type="entry name" value="HEDGEHOG-INTERACTING PROTEIN"/>
    <property type="match status" value="1"/>
</dbReference>
<dbReference type="EMBL" id="QOCW01000018">
    <property type="protein sequence ID" value="RBW68661.1"/>
    <property type="molecule type" value="Genomic_DNA"/>
</dbReference>
<accession>A0A366XXI5</accession>
<dbReference type="InterPro" id="IPR011041">
    <property type="entry name" value="Quinoprot_gluc/sorb_DH_b-prop"/>
</dbReference>
<reference evidence="2 3" key="1">
    <citation type="submission" date="2018-07" db="EMBL/GenBank/DDBJ databases">
        <title>Lottiidibacillus patelloidae gen. nov., sp. nov., isolated from the intestinal tract of a marine limpet and the reclassification of B. taeanensis BH030017T, B. algicola KMM 3737T and B. hwajinpoensis SW-72T as genus Lottiidibacillus.</title>
        <authorList>
            <person name="Liu R."/>
            <person name="Huang Z."/>
        </authorList>
    </citation>
    <scope>NUCLEOTIDE SEQUENCE [LARGE SCALE GENOMIC DNA]</scope>
    <source>
        <strain evidence="2 3">BH030017</strain>
    </source>
</reference>
<dbReference type="InterPro" id="IPR011042">
    <property type="entry name" value="6-blade_b-propeller_TolB-like"/>
</dbReference>
<dbReference type="AlphaFoldDB" id="A0A366XXI5"/>
<comment type="caution">
    <text evidence="2">The sequence shown here is derived from an EMBL/GenBank/DDBJ whole genome shotgun (WGS) entry which is preliminary data.</text>
</comment>
<dbReference type="Pfam" id="PF07995">
    <property type="entry name" value="GSDH"/>
    <property type="match status" value="1"/>
</dbReference>
<evidence type="ECO:0000259" key="1">
    <source>
        <dbReference type="Pfam" id="PF07995"/>
    </source>
</evidence>
<proteinExistence type="predicted"/>
<gene>
    <name evidence="2" type="ORF">DS031_16005</name>
</gene>
<evidence type="ECO:0000313" key="3">
    <source>
        <dbReference type="Proteomes" id="UP000253314"/>
    </source>
</evidence>
<dbReference type="InterPro" id="IPR012938">
    <property type="entry name" value="Glc/Sorbosone_DH"/>
</dbReference>
<organism evidence="2 3">
    <name type="scientific">Bacillus taeanensis</name>
    <dbReference type="NCBI Taxonomy" id="273032"/>
    <lineage>
        <taxon>Bacteria</taxon>
        <taxon>Bacillati</taxon>
        <taxon>Bacillota</taxon>
        <taxon>Bacilli</taxon>
        <taxon>Bacillales</taxon>
        <taxon>Bacillaceae</taxon>
        <taxon>Bacillus</taxon>
    </lineage>
</organism>
<dbReference type="SUPFAM" id="SSF50952">
    <property type="entry name" value="Soluble quinoprotein glucose dehydrogenase"/>
    <property type="match status" value="1"/>
</dbReference>